<organism evidence="2">
    <name type="scientific">Amblyomma cajennense</name>
    <name type="common">Cayenne tick</name>
    <name type="synonym">Acarus cajennensis</name>
    <dbReference type="NCBI Taxonomy" id="34607"/>
    <lineage>
        <taxon>Eukaryota</taxon>
        <taxon>Metazoa</taxon>
        <taxon>Ecdysozoa</taxon>
        <taxon>Arthropoda</taxon>
        <taxon>Chelicerata</taxon>
        <taxon>Arachnida</taxon>
        <taxon>Acari</taxon>
        <taxon>Parasitiformes</taxon>
        <taxon>Ixodida</taxon>
        <taxon>Ixodoidea</taxon>
        <taxon>Ixodidae</taxon>
        <taxon>Amblyomminae</taxon>
        <taxon>Amblyomma</taxon>
    </lineage>
</organism>
<evidence type="ECO:0000313" key="2">
    <source>
        <dbReference type="EMBL" id="JAC24016.1"/>
    </source>
</evidence>
<dbReference type="GO" id="GO:0008237">
    <property type="term" value="F:metallopeptidase activity"/>
    <property type="evidence" value="ECO:0007669"/>
    <property type="project" value="UniProtKB-KW"/>
</dbReference>
<proteinExistence type="evidence at transcript level"/>
<name>A0A023FQH1_AMBCJ</name>
<keyword evidence="2" id="KW-0482">Metalloprotease</keyword>
<protein>
    <submittedName>
        <fullName evidence="2">Putative tick metalloprotease 45</fullName>
    </submittedName>
</protein>
<reference evidence="2" key="1">
    <citation type="submission" date="2014-03" db="EMBL/GenBank/DDBJ databases">
        <title>The sialotranscriptome of Amblyomma triste, Amblyomma parvum and Amblyomma cajennense ticks, uncovered by 454-based RNA-seq.</title>
        <authorList>
            <person name="Garcia G.R."/>
            <person name="Gardinassi L.G."/>
            <person name="Ribeiro J.M."/>
            <person name="Anatriello E."/>
            <person name="Ferreira B.R."/>
            <person name="Moreira H.N."/>
            <person name="Mafra C."/>
            <person name="Olegario M.M."/>
            <person name="Szabo P.J."/>
            <person name="Miranda-Santos I.K."/>
            <person name="Maruyama S.R."/>
        </authorList>
    </citation>
    <scope>NUCLEOTIDE SEQUENCE</scope>
    <source>
        <strain evidence="2">Uberlandia</strain>
        <tissue evidence="2">Salivary glands</tissue>
    </source>
</reference>
<dbReference type="EMBL" id="GBBK01000466">
    <property type="protein sequence ID" value="JAC24016.1"/>
    <property type="molecule type" value="mRNA"/>
</dbReference>
<sequence>MLGVGVLLHLLAWSSAQKELLVYPSIVEERTTDTNLVLRVSDDITLNLEKSSVLAERLLFATDAASGYHLETIDTTSIRENIYHDVNRQSSVHVHHKDGALHIEGIINNKLRIKPLAQAERSSQGQILHSLYEVEEIKEDPEERASSTHSSVWKTIISSVNSFHLTRTPRPIMFRSS</sequence>
<feature type="signal peptide" evidence="1">
    <location>
        <begin position="1"/>
        <end position="16"/>
    </location>
</feature>
<feature type="chain" id="PRO_5001520079" evidence="1">
    <location>
        <begin position="17"/>
        <end position="177"/>
    </location>
</feature>
<dbReference type="GO" id="GO:0006508">
    <property type="term" value="P:proteolysis"/>
    <property type="evidence" value="ECO:0007669"/>
    <property type="project" value="UniProtKB-KW"/>
</dbReference>
<accession>A0A023FQH1</accession>
<keyword evidence="2" id="KW-0378">Hydrolase</keyword>
<keyword evidence="2" id="KW-0645">Protease</keyword>
<evidence type="ECO:0000256" key="1">
    <source>
        <dbReference type="SAM" id="SignalP"/>
    </source>
</evidence>
<dbReference type="AlphaFoldDB" id="A0A023FQH1"/>
<keyword evidence="1" id="KW-0732">Signal</keyword>